<dbReference type="EMBL" id="CCAE010000012">
    <property type="protein sequence ID" value="CDN87587.1"/>
    <property type="molecule type" value="Genomic_DNA"/>
</dbReference>
<feature type="transmembrane region" description="Helical" evidence="5">
    <location>
        <begin position="139"/>
        <end position="158"/>
    </location>
</feature>
<dbReference type="InterPro" id="IPR050638">
    <property type="entry name" value="AA-Vitamin_Transporters"/>
</dbReference>
<feature type="domain" description="EamA" evidence="6">
    <location>
        <begin position="165"/>
        <end position="304"/>
    </location>
</feature>
<organism evidence="7 8">
    <name type="scientific">Hydrogenophaga intermedia</name>
    <dbReference type="NCBI Taxonomy" id="65786"/>
    <lineage>
        <taxon>Bacteria</taxon>
        <taxon>Pseudomonadati</taxon>
        <taxon>Pseudomonadota</taxon>
        <taxon>Betaproteobacteria</taxon>
        <taxon>Burkholderiales</taxon>
        <taxon>Comamonadaceae</taxon>
        <taxon>Hydrogenophaga</taxon>
    </lineage>
</organism>
<feature type="transmembrane region" description="Helical" evidence="5">
    <location>
        <begin position="195"/>
        <end position="214"/>
    </location>
</feature>
<sequence length="313" mass="33326">MPWPCPPAAHRLTTLPAPSPPASTLPVSHLLLALAVVAVWGTNFVVIRWGLDGLPPFLFATLRFALSALPWLLFVPRPATSWRSMAAVGVLLGPGQFGLLFFAIDGRISPGLASLVVQVQVFFTIGLSLWLMHERVRGFQVAGLLLAIAGLGLIAANLDATVTMAGLGLIIGAAFFWACANLMVKTLGEVNMLHFMVWSSVFAVPPLLLISLLVEGPALIAQSLRAADGVVWASVLWQAIGNTLFGYGAWNWLLARHPAATVTPMALLVPVFGLSASAFSLGEAMPGWKLGACALVLGGLAVIVFWPRWRRGR</sequence>
<keyword evidence="8" id="KW-1185">Reference proteome</keyword>
<dbReference type="PANTHER" id="PTHR32322">
    <property type="entry name" value="INNER MEMBRANE TRANSPORTER"/>
    <property type="match status" value="1"/>
</dbReference>
<keyword evidence="4 5" id="KW-0472">Membrane</keyword>
<dbReference type="Proteomes" id="UP000028878">
    <property type="component" value="Unassembled WGS sequence"/>
</dbReference>
<accession>A0A1L1PKX6</accession>
<dbReference type="SUPFAM" id="SSF103481">
    <property type="entry name" value="Multidrug resistance efflux transporter EmrE"/>
    <property type="match status" value="2"/>
</dbReference>
<evidence type="ECO:0000256" key="1">
    <source>
        <dbReference type="ARBA" id="ARBA00004141"/>
    </source>
</evidence>
<evidence type="ECO:0000256" key="2">
    <source>
        <dbReference type="ARBA" id="ARBA00022692"/>
    </source>
</evidence>
<feature type="transmembrane region" description="Helical" evidence="5">
    <location>
        <begin position="287"/>
        <end position="306"/>
    </location>
</feature>
<reference evidence="8" key="2">
    <citation type="submission" date="2014-11" db="EMBL/GenBank/DDBJ databases">
        <title>Draft genome sequence of Hydrogenophaga intermedia S1.</title>
        <authorList>
            <person name="Gan H.M."/>
            <person name="Chew T.H."/>
            <person name="Stolz A."/>
        </authorList>
    </citation>
    <scope>NUCLEOTIDE SEQUENCE [LARGE SCALE GENOMIC DNA]</scope>
    <source>
        <strain evidence="8">S1</strain>
    </source>
</reference>
<dbReference type="PANTHER" id="PTHR32322:SF9">
    <property type="entry name" value="AMINO-ACID METABOLITE EFFLUX PUMP-RELATED"/>
    <property type="match status" value="1"/>
</dbReference>
<evidence type="ECO:0000256" key="5">
    <source>
        <dbReference type="SAM" id="Phobius"/>
    </source>
</evidence>
<comment type="subcellular location">
    <subcellularLocation>
        <location evidence="1">Membrane</location>
        <topology evidence="1">Multi-pass membrane protein</topology>
    </subcellularLocation>
</comment>
<evidence type="ECO:0000256" key="4">
    <source>
        <dbReference type="ARBA" id="ARBA00023136"/>
    </source>
</evidence>
<proteinExistence type="predicted"/>
<evidence type="ECO:0000256" key="3">
    <source>
        <dbReference type="ARBA" id="ARBA00022989"/>
    </source>
</evidence>
<evidence type="ECO:0000259" key="6">
    <source>
        <dbReference type="Pfam" id="PF00892"/>
    </source>
</evidence>
<feature type="transmembrane region" description="Helical" evidence="5">
    <location>
        <begin position="164"/>
        <end position="183"/>
    </location>
</feature>
<feature type="transmembrane region" description="Helical" evidence="5">
    <location>
        <begin position="30"/>
        <end position="51"/>
    </location>
</feature>
<evidence type="ECO:0000313" key="8">
    <source>
        <dbReference type="Proteomes" id="UP000028878"/>
    </source>
</evidence>
<protein>
    <submittedName>
        <fullName evidence="7">Putative integral membrane protein</fullName>
    </submittedName>
</protein>
<dbReference type="Pfam" id="PF00892">
    <property type="entry name" value="EamA"/>
    <property type="match status" value="2"/>
</dbReference>
<name>A0A1L1PKX6_HYDIT</name>
<keyword evidence="2 5" id="KW-0812">Transmembrane</keyword>
<dbReference type="InterPro" id="IPR037185">
    <property type="entry name" value="EmrE-like"/>
</dbReference>
<dbReference type="AlphaFoldDB" id="A0A1L1PKX6"/>
<feature type="transmembrane region" description="Helical" evidence="5">
    <location>
        <begin position="86"/>
        <end position="104"/>
    </location>
</feature>
<gene>
    <name evidence="7" type="ORF">BN948_02009</name>
</gene>
<feature type="transmembrane region" description="Helical" evidence="5">
    <location>
        <begin position="229"/>
        <end position="250"/>
    </location>
</feature>
<keyword evidence="3 5" id="KW-1133">Transmembrane helix</keyword>
<dbReference type="InterPro" id="IPR000620">
    <property type="entry name" value="EamA_dom"/>
</dbReference>
<feature type="transmembrane region" description="Helical" evidence="5">
    <location>
        <begin position="57"/>
        <end position="74"/>
    </location>
</feature>
<evidence type="ECO:0000313" key="7">
    <source>
        <dbReference type="EMBL" id="CDN87587.1"/>
    </source>
</evidence>
<dbReference type="GO" id="GO:0016020">
    <property type="term" value="C:membrane"/>
    <property type="evidence" value="ECO:0007669"/>
    <property type="project" value="UniProtKB-SubCell"/>
</dbReference>
<reference evidence="8" key="1">
    <citation type="submission" date="2014-02" db="EMBL/GenBank/DDBJ databases">
        <authorList>
            <person name="Gan H."/>
        </authorList>
    </citation>
    <scope>NUCLEOTIDE SEQUENCE [LARGE SCALE GENOMIC DNA]</scope>
    <source>
        <strain evidence="8">S1</strain>
    </source>
</reference>
<feature type="domain" description="EamA" evidence="6">
    <location>
        <begin position="30"/>
        <end position="154"/>
    </location>
</feature>
<feature type="transmembrane region" description="Helical" evidence="5">
    <location>
        <begin position="110"/>
        <end position="132"/>
    </location>
</feature>